<reference evidence="2" key="1">
    <citation type="journal article" date="2023" name="Nat. Plants">
        <title>Single-cell RNA sequencing provides a high-resolution roadmap for understanding the multicellular compartmentation of specialized metabolism.</title>
        <authorList>
            <person name="Sun S."/>
            <person name="Shen X."/>
            <person name="Li Y."/>
            <person name="Li Y."/>
            <person name="Wang S."/>
            <person name="Li R."/>
            <person name="Zhang H."/>
            <person name="Shen G."/>
            <person name="Guo B."/>
            <person name="Wei J."/>
            <person name="Xu J."/>
            <person name="St-Pierre B."/>
            <person name="Chen S."/>
            <person name="Sun C."/>
        </authorList>
    </citation>
    <scope>NUCLEOTIDE SEQUENCE [LARGE SCALE GENOMIC DNA]</scope>
</reference>
<organism evidence="1 2">
    <name type="scientific">Catharanthus roseus</name>
    <name type="common">Madagascar periwinkle</name>
    <name type="synonym">Vinca rosea</name>
    <dbReference type="NCBI Taxonomy" id="4058"/>
    <lineage>
        <taxon>Eukaryota</taxon>
        <taxon>Viridiplantae</taxon>
        <taxon>Streptophyta</taxon>
        <taxon>Embryophyta</taxon>
        <taxon>Tracheophyta</taxon>
        <taxon>Spermatophyta</taxon>
        <taxon>Magnoliopsida</taxon>
        <taxon>eudicotyledons</taxon>
        <taxon>Gunneridae</taxon>
        <taxon>Pentapetalae</taxon>
        <taxon>asterids</taxon>
        <taxon>lamiids</taxon>
        <taxon>Gentianales</taxon>
        <taxon>Apocynaceae</taxon>
        <taxon>Rauvolfioideae</taxon>
        <taxon>Vinceae</taxon>
        <taxon>Catharanthinae</taxon>
        <taxon>Catharanthus</taxon>
    </lineage>
</organism>
<sequence length="112" mass="11720">MLRLIVTSVDSTLRAGGEGEALLVLGCFFLDNSYLVDLFGPVYPCVDGVGDGDTTPGATIFGITRGSSALTQESEGTRKNSSTGLLLVYLPEDISEDNSVYINPLTGGKGIE</sequence>
<comment type="caution">
    <text evidence="1">The sequence shown here is derived from an EMBL/GenBank/DDBJ whole genome shotgun (WGS) entry which is preliminary data.</text>
</comment>
<dbReference type="EMBL" id="CM044705">
    <property type="protein sequence ID" value="KAI5664460.1"/>
    <property type="molecule type" value="Genomic_DNA"/>
</dbReference>
<protein>
    <submittedName>
        <fullName evidence="1">Uncharacterized protein</fullName>
    </submittedName>
</protein>
<evidence type="ECO:0000313" key="2">
    <source>
        <dbReference type="Proteomes" id="UP001060085"/>
    </source>
</evidence>
<keyword evidence="2" id="KW-1185">Reference proteome</keyword>
<name>A0ACC0AW03_CATRO</name>
<evidence type="ECO:0000313" key="1">
    <source>
        <dbReference type="EMBL" id="KAI5664460.1"/>
    </source>
</evidence>
<proteinExistence type="predicted"/>
<accession>A0ACC0AW03</accession>
<gene>
    <name evidence="1" type="ORF">M9H77_23783</name>
</gene>
<dbReference type="Proteomes" id="UP001060085">
    <property type="component" value="Linkage Group LG05"/>
</dbReference>